<dbReference type="InterPro" id="IPR036249">
    <property type="entry name" value="Thioredoxin-like_sf"/>
</dbReference>
<dbReference type="Gene3D" id="3.40.30.10">
    <property type="entry name" value="Glutaredoxin"/>
    <property type="match status" value="1"/>
</dbReference>
<dbReference type="OrthoDB" id="710833at2"/>
<evidence type="ECO:0000259" key="5">
    <source>
        <dbReference type="PROSITE" id="PS51352"/>
    </source>
</evidence>
<reference evidence="6" key="3">
    <citation type="submission" date="2018-11" db="EMBL/GenBank/DDBJ databases">
        <title>Proposal to divide the Flavobacteriaceae and reorganize its genera based on Amino Acid Identity values calculated from whole genome sequences.</title>
        <authorList>
            <person name="Nicholson A.C."/>
            <person name="Gulvik C.A."/>
            <person name="Whitney A.M."/>
            <person name="Humrighouse B.W."/>
            <person name="Bell M."/>
            <person name="Holmes B."/>
            <person name="Steigerwalt A."/>
            <person name="Villarma A."/>
            <person name="Sheth M."/>
            <person name="Batra D."/>
            <person name="Pryor J."/>
            <person name="Bernardet J.-F."/>
            <person name="Hugo C."/>
            <person name="Kampfer P."/>
            <person name="Newman J."/>
            <person name="Mcquiston J.R."/>
        </authorList>
    </citation>
    <scope>NUCLEOTIDE SEQUENCE [LARGE SCALE GENOMIC DNA]</scope>
    <source>
        <strain evidence="6">G0188</strain>
    </source>
</reference>
<dbReference type="RefSeq" id="WP_123878732.1">
    <property type="nucleotide sequence ID" value="NZ_CP033920.1"/>
</dbReference>
<keyword evidence="9" id="KW-1185">Reference proteome</keyword>
<dbReference type="Proteomes" id="UP000255224">
    <property type="component" value="Unassembled WGS sequence"/>
</dbReference>
<dbReference type="GO" id="GO:0030313">
    <property type="term" value="C:cell envelope"/>
    <property type="evidence" value="ECO:0007669"/>
    <property type="project" value="UniProtKB-SubCell"/>
</dbReference>
<proteinExistence type="predicted"/>
<dbReference type="PANTHER" id="PTHR42852:SF6">
    <property type="entry name" value="THIOL:DISULFIDE INTERCHANGE PROTEIN DSBE"/>
    <property type="match status" value="1"/>
</dbReference>
<dbReference type="EMBL" id="CP033920">
    <property type="protein sequence ID" value="AZA48763.1"/>
    <property type="molecule type" value="Genomic_DNA"/>
</dbReference>
<reference evidence="7 8" key="1">
    <citation type="submission" date="2018-06" db="EMBL/GenBank/DDBJ databases">
        <authorList>
            <consortium name="Pathogen Informatics"/>
            <person name="Doyle S."/>
        </authorList>
    </citation>
    <scope>NUCLEOTIDE SEQUENCE [LARGE SCALE GENOMIC DNA]</scope>
    <source>
        <strain evidence="7 8">NCTC13533</strain>
    </source>
</reference>
<keyword evidence="3" id="KW-1015">Disulfide bond</keyword>
<keyword evidence="2" id="KW-0201">Cytochrome c-type biogenesis</keyword>
<evidence type="ECO:0000313" key="9">
    <source>
        <dbReference type="Proteomes" id="UP000273270"/>
    </source>
</evidence>
<evidence type="ECO:0000256" key="3">
    <source>
        <dbReference type="ARBA" id="ARBA00023157"/>
    </source>
</evidence>
<dbReference type="PANTHER" id="PTHR42852">
    <property type="entry name" value="THIOL:DISULFIDE INTERCHANGE PROTEIN DSBE"/>
    <property type="match status" value="1"/>
</dbReference>
<evidence type="ECO:0000256" key="4">
    <source>
        <dbReference type="ARBA" id="ARBA00023284"/>
    </source>
</evidence>
<feature type="domain" description="Thioredoxin" evidence="5">
    <location>
        <begin position="230"/>
        <end position="368"/>
    </location>
</feature>
<dbReference type="InterPro" id="IPR013766">
    <property type="entry name" value="Thioredoxin_domain"/>
</dbReference>
<dbReference type="Pfam" id="PF08534">
    <property type="entry name" value="Redoxin"/>
    <property type="match status" value="1"/>
</dbReference>
<accession>A0A3G6NCW6</accession>
<evidence type="ECO:0000313" key="8">
    <source>
        <dbReference type="Proteomes" id="UP000255224"/>
    </source>
</evidence>
<dbReference type="InterPro" id="IPR013740">
    <property type="entry name" value="Redoxin"/>
</dbReference>
<reference evidence="9" key="2">
    <citation type="submission" date="2018-11" db="EMBL/GenBank/DDBJ databases">
        <title>Proposal to divide the Flavobacteriaceae and reorganize its genera based on Amino Acid Identity values calculated from whole genome sequences.</title>
        <authorList>
            <person name="Nicholson A.C."/>
            <person name="Gulvik C.A."/>
            <person name="Whitney A.M."/>
            <person name="Humrighouse B.W."/>
            <person name="Bell M."/>
            <person name="Holmes B."/>
            <person name="Steigerwalt A.G."/>
            <person name="Villarma A."/>
            <person name="Sheth M."/>
            <person name="Batra D."/>
            <person name="Pryor J."/>
            <person name="Bernardet J.-F."/>
            <person name="Hugo C."/>
            <person name="Kampfer P."/>
            <person name="Newman J."/>
            <person name="McQuiston J.R."/>
        </authorList>
    </citation>
    <scope>NUCLEOTIDE SEQUENCE [LARGE SCALE GENOMIC DNA]</scope>
    <source>
        <strain evidence="9">G0188</strain>
    </source>
</reference>
<keyword evidence="4" id="KW-0676">Redox-active center</keyword>
<sequence>MKKTSQILLLLISSFVFPQKQFTIELTAPAFEKDSLLLVPPSSSRNILSLYNLNVQPDKSVSSIANAKGALIRIQPQNTISGTIPCPLPMMFLAPKEDAKSFSQSKLFFIEEGLLKIKINDQDLSLVLSGDASVNNDYNTLKEYLLEADGKLKPFEKNDPADIESKGKLLQAYIKKHPGSYPAFWEIVNDLSKYGFYKIYLNNLPLFSNKVKTSSCFKNFEKILSLENSTDVGGSFPEINFGSEGKITKAGFADYKITLVDYWSTACKPCIQELPELVKMYEKYKDKGVNFISIADDRTQQRIDLGHKIFKENKVLWKNYFDINKEFPRKLNAAGYPLFILVDRNGKIISRELGGQENLETIIEQYLK</sequence>
<dbReference type="InterPro" id="IPR050553">
    <property type="entry name" value="Thioredoxin_ResA/DsbE_sf"/>
</dbReference>
<gene>
    <name evidence="7" type="primary">ykuV</name>
    <name evidence="6" type="ORF">EG346_11515</name>
    <name evidence="7" type="ORF">NCTC13533_00705</name>
</gene>
<keyword evidence="7" id="KW-0560">Oxidoreductase</keyword>
<dbReference type="SUPFAM" id="SSF52833">
    <property type="entry name" value="Thioredoxin-like"/>
    <property type="match status" value="1"/>
</dbReference>
<dbReference type="KEGG" id="ccau:EG346_11515"/>
<name>A0A376DPL5_CHRCU</name>
<dbReference type="EC" id="1.8.-.-" evidence="7"/>
<evidence type="ECO:0000256" key="2">
    <source>
        <dbReference type="ARBA" id="ARBA00022748"/>
    </source>
</evidence>
<dbReference type="GO" id="GO:0017004">
    <property type="term" value="P:cytochrome complex assembly"/>
    <property type="evidence" value="ECO:0007669"/>
    <property type="project" value="UniProtKB-KW"/>
</dbReference>
<dbReference type="CDD" id="cd02966">
    <property type="entry name" value="TlpA_like_family"/>
    <property type="match status" value="1"/>
</dbReference>
<organism evidence="7 8">
    <name type="scientific">Chryseobacterium carnipullorum</name>
    <dbReference type="NCBI Taxonomy" id="1124835"/>
    <lineage>
        <taxon>Bacteria</taxon>
        <taxon>Pseudomonadati</taxon>
        <taxon>Bacteroidota</taxon>
        <taxon>Flavobacteriia</taxon>
        <taxon>Flavobacteriales</taxon>
        <taxon>Weeksellaceae</taxon>
        <taxon>Chryseobacterium group</taxon>
        <taxon>Chryseobacterium</taxon>
    </lineage>
</organism>
<dbReference type="EMBL" id="UFVQ01000003">
    <property type="protein sequence ID" value="STC93119.1"/>
    <property type="molecule type" value="Genomic_DNA"/>
</dbReference>
<dbReference type="Proteomes" id="UP000273270">
    <property type="component" value="Chromosome"/>
</dbReference>
<evidence type="ECO:0000256" key="1">
    <source>
        <dbReference type="ARBA" id="ARBA00004196"/>
    </source>
</evidence>
<dbReference type="PROSITE" id="PS51352">
    <property type="entry name" value="THIOREDOXIN_2"/>
    <property type="match status" value="1"/>
</dbReference>
<comment type="subcellular location">
    <subcellularLocation>
        <location evidence="1">Cell envelope</location>
    </subcellularLocation>
</comment>
<evidence type="ECO:0000313" key="7">
    <source>
        <dbReference type="EMBL" id="STC93119.1"/>
    </source>
</evidence>
<evidence type="ECO:0000313" key="6">
    <source>
        <dbReference type="EMBL" id="AZA48763.1"/>
    </source>
</evidence>
<protein>
    <submittedName>
        <fullName evidence="7">Thiol-disulfide oxidoreductase ykuV</fullName>
        <ecNumber evidence="7">1.8.-.-</ecNumber>
    </submittedName>
    <submittedName>
        <fullName evidence="6">TlpA family protein disulfide reductase</fullName>
    </submittedName>
</protein>
<accession>A0A376DPL5</accession>
<dbReference type="AlphaFoldDB" id="A0A376DPL5"/>
<dbReference type="GO" id="GO:0016491">
    <property type="term" value="F:oxidoreductase activity"/>
    <property type="evidence" value="ECO:0007669"/>
    <property type="project" value="UniProtKB-KW"/>
</dbReference>